<dbReference type="InterPro" id="IPR001647">
    <property type="entry name" value="HTH_TetR"/>
</dbReference>
<dbReference type="InterPro" id="IPR050624">
    <property type="entry name" value="HTH-type_Tx_Regulator"/>
</dbReference>
<comment type="caution">
    <text evidence="4">The sequence shown here is derived from an EMBL/GenBank/DDBJ whole genome shotgun (WGS) entry which is preliminary data.</text>
</comment>
<dbReference type="PRINTS" id="PR00455">
    <property type="entry name" value="HTHTETR"/>
</dbReference>
<dbReference type="GO" id="GO:0003677">
    <property type="term" value="F:DNA binding"/>
    <property type="evidence" value="ECO:0007669"/>
    <property type="project" value="UniProtKB-UniRule"/>
</dbReference>
<reference evidence="4 5" key="1">
    <citation type="submission" date="2018-06" db="EMBL/GenBank/DDBJ databases">
        <title>Genomic insight into two independent archaeal endosymbiosis events.</title>
        <authorList>
            <person name="Lind A.E."/>
            <person name="Lewis W.H."/>
            <person name="Spang A."/>
            <person name="Guy L."/>
            <person name="Embley M.T."/>
            <person name="Ettema T.J.G."/>
        </authorList>
    </citation>
    <scope>NUCLEOTIDE SEQUENCE [LARGE SCALE GENOMIC DNA]</scope>
    <source>
        <strain evidence="4">NOE</strain>
    </source>
</reference>
<dbReference type="PANTHER" id="PTHR43479:SF11">
    <property type="entry name" value="ACREF_ENVCD OPERON REPRESSOR-RELATED"/>
    <property type="match status" value="1"/>
</dbReference>
<evidence type="ECO:0000256" key="2">
    <source>
        <dbReference type="PROSITE-ProRule" id="PRU00335"/>
    </source>
</evidence>
<protein>
    <submittedName>
        <fullName evidence="4">Nucleoid occlusion factor SlmA</fullName>
    </submittedName>
</protein>
<evidence type="ECO:0000259" key="3">
    <source>
        <dbReference type="PROSITE" id="PS50977"/>
    </source>
</evidence>
<evidence type="ECO:0000256" key="1">
    <source>
        <dbReference type="ARBA" id="ARBA00023125"/>
    </source>
</evidence>
<dbReference type="SUPFAM" id="SSF46689">
    <property type="entry name" value="Homeodomain-like"/>
    <property type="match status" value="1"/>
</dbReference>
<feature type="domain" description="HTH tetR-type" evidence="3">
    <location>
        <begin position="4"/>
        <end position="64"/>
    </location>
</feature>
<evidence type="ECO:0000313" key="5">
    <source>
        <dbReference type="Proteomes" id="UP000253099"/>
    </source>
</evidence>
<dbReference type="PANTHER" id="PTHR43479">
    <property type="entry name" value="ACREF/ENVCD OPERON REPRESSOR-RELATED"/>
    <property type="match status" value="1"/>
</dbReference>
<evidence type="ECO:0000313" key="4">
    <source>
        <dbReference type="EMBL" id="RBQ22466.1"/>
    </source>
</evidence>
<dbReference type="Gene3D" id="1.10.357.10">
    <property type="entry name" value="Tetracycline Repressor, domain 2"/>
    <property type="match status" value="1"/>
</dbReference>
<dbReference type="AlphaFoldDB" id="A0A366M8E1"/>
<gene>
    <name evidence="4" type="primary">slmA</name>
    <name evidence="4" type="ORF">ALNOE001_19540</name>
</gene>
<organism evidence="4 5">
    <name type="scientific">Candidatus Methanobinarius endosymbioticus</name>
    <dbReference type="NCBI Taxonomy" id="2006182"/>
    <lineage>
        <taxon>Archaea</taxon>
        <taxon>Methanobacteriati</taxon>
        <taxon>Methanobacteriota</taxon>
        <taxon>Methanomada group</taxon>
        <taxon>Methanobacteria</taxon>
        <taxon>Methanobacteriales</taxon>
        <taxon>Methanobacteriaceae</taxon>
        <taxon>Candidatus Methanobinarius</taxon>
    </lineage>
</organism>
<dbReference type="PROSITE" id="PS50977">
    <property type="entry name" value="HTH_TETR_2"/>
    <property type="match status" value="1"/>
</dbReference>
<keyword evidence="1 2" id="KW-0238">DNA-binding</keyword>
<feature type="DNA-binding region" description="H-T-H motif" evidence="2">
    <location>
        <begin position="27"/>
        <end position="46"/>
    </location>
</feature>
<dbReference type="Pfam" id="PF00440">
    <property type="entry name" value="TetR_N"/>
    <property type="match status" value="1"/>
</dbReference>
<proteinExistence type="predicted"/>
<sequence length="208" mass="24656">MNVNNTKEKISSVAVDLFSKEGYNQISMRKIAETVGIREASIYYHYSKKKDILDSIFLYFRENMNQTSIIPEAEEKLLNESPMALYHFGSEAVKSQFKSITMVKILRLIFIEIYHNDKIKEFFKKELFDGIMEFWTLLFQNFMDKGIIMKDDPKKLAESYYNYSMFKMFETVVIKYPEDPSELNLDSVFNNIEDHFNFILSYMSTDMV</sequence>
<name>A0A366M8E1_9EURY</name>
<dbReference type="InterPro" id="IPR009057">
    <property type="entry name" value="Homeodomain-like_sf"/>
</dbReference>
<keyword evidence="5" id="KW-1185">Reference proteome</keyword>
<dbReference type="EMBL" id="NIZT01000068">
    <property type="protein sequence ID" value="RBQ22466.1"/>
    <property type="molecule type" value="Genomic_DNA"/>
</dbReference>
<accession>A0A366M8E1</accession>
<dbReference type="Proteomes" id="UP000253099">
    <property type="component" value="Unassembled WGS sequence"/>
</dbReference>